<accession>A0A816J5P0</accession>
<dbReference type="EMBL" id="HG994373">
    <property type="protein sequence ID" value="CAF1731559.1"/>
    <property type="molecule type" value="Genomic_DNA"/>
</dbReference>
<dbReference type="GO" id="GO:0005886">
    <property type="term" value="C:plasma membrane"/>
    <property type="evidence" value="ECO:0007669"/>
    <property type="project" value="UniProtKB-SubCell"/>
</dbReference>
<name>A0A816J5P0_BRANA</name>
<evidence type="ECO:0000259" key="13">
    <source>
        <dbReference type="PROSITE" id="PS50929"/>
    </source>
</evidence>
<keyword evidence="3" id="KW-0813">Transport</keyword>
<feature type="transmembrane region" description="Helical" evidence="11">
    <location>
        <begin position="281"/>
        <end position="299"/>
    </location>
</feature>
<comment type="similarity">
    <text evidence="2">Belongs to the ABC transporter superfamily. ABCB family. Multidrug resistance exporter (TC 3.A.1.201) subfamily.</text>
</comment>
<evidence type="ECO:0000256" key="1">
    <source>
        <dbReference type="ARBA" id="ARBA00004651"/>
    </source>
</evidence>
<dbReference type="AlphaFoldDB" id="A0A816J5P0"/>
<dbReference type="PROSITE" id="PS50929">
    <property type="entry name" value="ABC_TM1F"/>
    <property type="match status" value="2"/>
</dbReference>
<dbReference type="InterPro" id="IPR036640">
    <property type="entry name" value="ABC1_TM_sf"/>
</dbReference>
<dbReference type="Proteomes" id="UP001295469">
    <property type="component" value="Chromosome C09"/>
</dbReference>
<feature type="transmembrane region" description="Helical" evidence="11">
    <location>
        <begin position="665"/>
        <end position="687"/>
    </location>
</feature>
<feature type="domain" description="ABC transmembrane type-1" evidence="13">
    <location>
        <begin position="668"/>
        <end position="953"/>
    </location>
</feature>
<dbReference type="GO" id="GO:0016887">
    <property type="term" value="F:ATP hydrolysis activity"/>
    <property type="evidence" value="ECO:0007669"/>
    <property type="project" value="InterPro"/>
</dbReference>
<keyword evidence="10" id="KW-0325">Glycoprotein</keyword>
<reference evidence="14" key="1">
    <citation type="submission" date="2021-01" db="EMBL/GenBank/DDBJ databases">
        <authorList>
            <consortium name="Genoscope - CEA"/>
            <person name="William W."/>
        </authorList>
    </citation>
    <scope>NUCLEOTIDE SEQUENCE</scope>
</reference>
<dbReference type="PROSITE" id="PS00211">
    <property type="entry name" value="ABC_TRANSPORTER_1"/>
    <property type="match status" value="2"/>
</dbReference>
<dbReference type="FunFam" id="1.20.1560.10:FF:000126">
    <property type="entry name" value="Putative ABC transporter B family member 8"/>
    <property type="match status" value="1"/>
</dbReference>
<feature type="transmembrane region" description="Helical" evidence="11">
    <location>
        <begin position="812"/>
        <end position="832"/>
    </location>
</feature>
<keyword evidence="8 11" id="KW-1133">Transmembrane helix</keyword>
<dbReference type="SMART" id="SM00382">
    <property type="entry name" value="AAA"/>
    <property type="match status" value="2"/>
</dbReference>
<evidence type="ECO:0000256" key="5">
    <source>
        <dbReference type="ARBA" id="ARBA00022737"/>
    </source>
</evidence>
<dbReference type="InterPro" id="IPR003593">
    <property type="entry name" value="AAA+_ATPase"/>
</dbReference>
<evidence type="ECO:0000259" key="12">
    <source>
        <dbReference type="PROSITE" id="PS50893"/>
    </source>
</evidence>
<evidence type="ECO:0000256" key="2">
    <source>
        <dbReference type="ARBA" id="ARBA00007577"/>
    </source>
</evidence>
<dbReference type="Gene3D" id="3.40.50.300">
    <property type="entry name" value="P-loop containing nucleotide triphosphate hydrolases"/>
    <property type="match status" value="2"/>
</dbReference>
<dbReference type="Pfam" id="PF00005">
    <property type="entry name" value="ABC_tran"/>
    <property type="match status" value="2"/>
</dbReference>
<feature type="domain" description="ABC transmembrane type-1" evidence="13">
    <location>
        <begin position="24"/>
        <end position="310"/>
    </location>
</feature>
<sequence>MKSCRSIRSIFMHADGVDWMLVGLGLIGAVCDGFITPTVFFITGLLLNDLGGSFSDRTFMTAISKNTVALLYVASASWVICFLEGYCWTRTGERQAARMRQRYLKAVLRQDVGYFDLHVTSTSDVITSVSSDSLVIQDVLSEKLPNFLMNASAFVGSYVVAFIMMWRLIIVGFPFIVLLVIPGLMYGRALISISRKIREEYNEAGSIAEQAISLVRTVYAFGSETKLIAKFSVALQGSVKLGLRQGLVKGISIGSNGISYAIWGFMTWYGTRMVMYHGAKGGTIFAVIICITFGGTSLGRGLSNLKYLSEAVVAGERIIKVIKRVPDIDSENPEGQILEKIKGEVQFKHVKFMYPSRPETPIFDDLCLRVPSGKTVALVGGSGSGKSTVISLLLRFYDPVHGEILLDGVSINILQVNWLRLQMGLVSQEPALFATSIEENILFGKEDASMEEVVEAAKASNAHSFISQFPNRYKTQVGERGVQMSGGQKQRIAIARAIIKSPAILLLDEATSALDSESEKVVQEALDNASVGRTTIVIAHRLSTIRDADVICVVHDGRIVESGSHEELMENLDGQYASLVRLQQMDNKDTDVNNNISVRVQGGQLSVLSKDLKYNPKLSTESGSNLLTNIRVGPNLPASVPKSKQPPLPSFKRLMAMNRPEWKHALCGCLSAALYGAIQPISAYVSGSMVSVYFLTSHDEIKEKTRIYVLVFVGLAMFNFLFNIIQHYSFAYMGGYLTKRIREQMLSKILTFEVNWFDEEENSTGAICSRLAKEANLVRSLVGERVSLLVQTISAVAIACTIGLVIAWRLAVVMIAVQPVVVVCFYTQRILLKSMSKKSIKAQEESSKLAAEAVSNIGTITAFSSQERILKLLKTVQEGPRRESVRQSWLAGSVLATSRSLVTCTTVLNFWYGGRLIADGKIVAKAFFEIFTVFVSTGRVIADAGTMTTDLAKGSDAVGSVFAVLDRSTAIDPENPNGYVPDKIKGQIRFHNVDFAYPTRPNVVIFKDLSIEIDQGKSTAIVGPSGSGKSTIIGLIERFYDPLKGSVIIDGRDLKSYHLRSLRHQHIALVSQEPALFAGTIRENIMYGGASENIEESGIIEAAKAANAHEFITSLSNGYETNCGDRGAQLSGGQKQRIAIARAVLKNPSVLLLDEATSALDSQSERVVQEALDRVMVGRTSVVIAHRLSTIQNCHVIAVLDKGKLVECGNHSSLLAKGPTGAYFSLVSLQSNLG</sequence>
<dbReference type="GO" id="GO:0005524">
    <property type="term" value="F:ATP binding"/>
    <property type="evidence" value="ECO:0007669"/>
    <property type="project" value="UniProtKB-KW"/>
</dbReference>
<dbReference type="PANTHER" id="PTHR45136">
    <property type="entry name" value="ABC TRANSPORTER DOMAIN-CONTAINING PROTEIN"/>
    <property type="match status" value="1"/>
</dbReference>
<organism evidence="14">
    <name type="scientific">Brassica napus</name>
    <name type="common">Rape</name>
    <dbReference type="NCBI Taxonomy" id="3708"/>
    <lineage>
        <taxon>Eukaryota</taxon>
        <taxon>Viridiplantae</taxon>
        <taxon>Streptophyta</taxon>
        <taxon>Embryophyta</taxon>
        <taxon>Tracheophyta</taxon>
        <taxon>Spermatophyta</taxon>
        <taxon>Magnoliopsida</taxon>
        <taxon>eudicotyledons</taxon>
        <taxon>Gunneridae</taxon>
        <taxon>Pentapetalae</taxon>
        <taxon>rosids</taxon>
        <taxon>malvids</taxon>
        <taxon>Brassicales</taxon>
        <taxon>Brassicaceae</taxon>
        <taxon>Brassiceae</taxon>
        <taxon>Brassica</taxon>
    </lineage>
</organism>
<dbReference type="CDD" id="cd18577">
    <property type="entry name" value="ABC_6TM_Pgp_ABCB1_D1_like"/>
    <property type="match status" value="1"/>
</dbReference>
<dbReference type="CDD" id="cd18578">
    <property type="entry name" value="ABC_6TM_Pgp_ABCB1_D2_like"/>
    <property type="match status" value="1"/>
</dbReference>
<dbReference type="FunFam" id="3.40.50.300:FF:000205">
    <property type="entry name" value="ABC transporter B family member 4"/>
    <property type="match status" value="2"/>
</dbReference>
<dbReference type="CDD" id="cd03249">
    <property type="entry name" value="ABC_MTABC3_MDL1_MDL2"/>
    <property type="match status" value="2"/>
</dbReference>
<evidence type="ECO:0000256" key="4">
    <source>
        <dbReference type="ARBA" id="ARBA00022692"/>
    </source>
</evidence>
<dbReference type="PROSITE" id="PS50893">
    <property type="entry name" value="ABC_TRANSPORTER_2"/>
    <property type="match status" value="2"/>
</dbReference>
<feature type="transmembrane region" description="Helical" evidence="11">
    <location>
        <begin position="172"/>
        <end position="191"/>
    </location>
</feature>
<keyword evidence="5" id="KW-0677">Repeat</keyword>
<gene>
    <name evidence="14" type="ORF">DARMORV10_C09P26580.1</name>
</gene>
<feature type="transmembrane region" description="Helical" evidence="11">
    <location>
        <begin position="147"/>
        <end position="166"/>
    </location>
</feature>
<evidence type="ECO:0000256" key="10">
    <source>
        <dbReference type="ARBA" id="ARBA00023180"/>
    </source>
</evidence>
<evidence type="ECO:0000256" key="7">
    <source>
        <dbReference type="ARBA" id="ARBA00022840"/>
    </source>
</evidence>
<proteinExistence type="inferred from homology"/>
<dbReference type="InterPro" id="IPR003439">
    <property type="entry name" value="ABC_transporter-like_ATP-bd"/>
</dbReference>
<evidence type="ECO:0000256" key="3">
    <source>
        <dbReference type="ARBA" id="ARBA00022448"/>
    </source>
</evidence>
<evidence type="ECO:0000256" key="11">
    <source>
        <dbReference type="SAM" id="Phobius"/>
    </source>
</evidence>
<feature type="transmembrane region" description="Helical" evidence="11">
    <location>
        <begin position="707"/>
        <end position="725"/>
    </location>
</feature>
<feature type="domain" description="ABC transporter" evidence="12">
    <location>
        <begin position="988"/>
        <end position="1227"/>
    </location>
</feature>
<feature type="transmembrane region" description="Helical" evidence="11">
    <location>
        <begin position="21"/>
        <end position="47"/>
    </location>
</feature>
<protein>
    <submittedName>
        <fullName evidence="14">(rape) hypothetical protein</fullName>
    </submittedName>
</protein>
<dbReference type="Pfam" id="PF00664">
    <property type="entry name" value="ABC_membrane"/>
    <property type="match status" value="2"/>
</dbReference>
<dbReference type="PANTHER" id="PTHR45136:SF2">
    <property type="entry name" value="ABC TRANSPORTER DOMAIN-CONTAINING PROTEIN"/>
    <property type="match status" value="1"/>
</dbReference>
<dbReference type="InterPro" id="IPR027417">
    <property type="entry name" value="P-loop_NTPase"/>
</dbReference>
<dbReference type="FunFam" id="1.20.1560.10:FF:000029">
    <property type="entry name" value="ABC transporter B family member 1"/>
    <property type="match status" value="1"/>
</dbReference>
<feature type="domain" description="ABC transporter" evidence="12">
    <location>
        <begin position="345"/>
        <end position="581"/>
    </location>
</feature>
<feature type="transmembrane region" description="Helical" evidence="11">
    <location>
        <begin position="786"/>
        <end position="806"/>
    </location>
</feature>
<dbReference type="InterPro" id="IPR017871">
    <property type="entry name" value="ABC_transporter-like_CS"/>
</dbReference>
<evidence type="ECO:0000256" key="6">
    <source>
        <dbReference type="ARBA" id="ARBA00022741"/>
    </source>
</evidence>
<feature type="transmembrane region" description="Helical" evidence="11">
    <location>
        <begin position="67"/>
        <end position="89"/>
    </location>
</feature>
<evidence type="ECO:0000256" key="9">
    <source>
        <dbReference type="ARBA" id="ARBA00023136"/>
    </source>
</evidence>
<comment type="subcellular location">
    <subcellularLocation>
        <location evidence="1">Cell membrane</location>
        <topology evidence="1">Multi-pass membrane protein</topology>
    </subcellularLocation>
</comment>
<dbReference type="SUPFAM" id="SSF90123">
    <property type="entry name" value="ABC transporter transmembrane region"/>
    <property type="match status" value="2"/>
</dbReference>
<dbReference type="Gene3D" id="1.20.1560.10">
    <property type="entry name" value="ABC transporter type 1, transmembrane domain"/>
    <property type="match status" value="1"/>
</dbReference>
<dbReference type="GO" id="GO:0140359">
    <property type="term" value="F:ABC-type transporter activity"/>
    <property type="evidence" value="ECO:0007669"/>
    <property type="project" value="InterPro"/>
</dbReference>
<keyword evidence="4 11" id="KW-0812">Transmembrane</keyword>
<keyword evidence="6" id="KW-0547">Nucleotide-binding</keyword>
<evidence type="ECO:0000256" key="8">
    <source>
        <dbReference type="ARBA" id="ARBA00022989"/>
    </source>
</evidence>
<evidence type="ECO:0000313" key="14">
    <source>
        <dbReference type="EMBL" id="CAF1731559.1"/>
    </source>
</evidence>
<keyword evidence="7" id="KW-0067">ATP-binding</keyword>
<keyword evidence="9 11" id="KW-0472">Membrane</keyword>
<dbReference type="InterPro" id="IPR011527">
    <property type="entry name" value="ABC1_TM_dom"/>
</dbReference>
<dbReference type="SUPFAM" id="SSF52540">
    <property type="entry name" value="P-loop containing nucleoside triphosphate hydrolases"/>
    <property type="match status" value="2"/>
</dbReference>